<gene>
    <name evidence="2" type="ORF">AABD74_05715</name>
</gene>
<sequence length="224" mass="25938">MKTYLLHFAAFAGLFSLSCFAQQTNYMIANADTRRAPFKFDSKPTEDRDIESYLVVEVINMPFGKRTTKYEVSKLDMVYTNDLGPNNTRTVTPIYKRPKVRTANTILPSKDMADAAVETIKSVEVEVTAPAYTEKFVKIDILETYTNVVDKGFKSIDLLRKVADKYYFESDFEDAVKYYTDLFTLDENLDTIYYFRYAQCLKAINETEKAEEMMKLFDSKNLNQ</sequence>
<dbReference type="Proteomes" id="UP001623852">
    <property type="component" value="Chromosome"/>
</dbReference>
<reference evidence="2 3" key="1">
    <citation type="submission" date="2024-03" db="EMBL/GenBank/DDBJ databases">
        <title>Flavobacterium soyae.</title>
        <authorList>
            <person name="Zheng W."/>
        </authorList>
    </citation>
    <scope>NUCLEOTIDE SEQUENCE [LARGE SCALE GENOMIC DNA]</scope>
    <source>
        <strain evidence="2 3">55</strain>
    </source>
</reference>
<evidence type="ECO:0008006" key="4">
    <source>
        <dbReference type="Google" id="ProtNLM"/>
    </source>
</evidence>
<dbReference type="EMBL" id="CP150845">
    <property type="protein sequence ID" value="WYZ20958.1"/>
    <property type="molecule type" value="Genomic_DNA"/>
</dbReference>
<keyword evidence="3" id="KW-1185">Reference proteome</keyword>
<organism evidence="2 3">
    <name type="scientific">Flavobacterium soyae</name>
    <dbReference type="NCBI Taxonomy" id="2903098"/>
    <lineage>
        <taxon>Bacteria</taxon>
        <taxon>Pseudomonadati</taxon>
        <taxon>Bacteroidota</taxon>
        <taxon>Flavobacteriia</taxon>
        <taxon>Flavobacteriales</taxon>
        <taxon>Flavobacteriaceae</taxon>
        <taxon>Flavobacterium</taxon>
    </lineage>
</organism>
<feature type="chain" id="PRO_5045899486" description="Tetratricopeptide repeat-containing protein" evidence="1">
    <location>
        <begin position="22"/>
        <end position="224"/>
    </location>
</feature>
<evidence type="ECO:0000313" key="3">
    <source>
        <dbReference type="Proteomes" id="UP001623852"/>
    </source>
</evidence>
<protein>
    <recommendedName>
        <fullName evidence="4">Tetratricopeptide repeat-containing protein</fullName>
    </recommendedName>
</protein>
<name>A0ABZ2UHW3_9FLAO</name>
<evidence type="ECO:0000313" key="2">
    <source>
        <dbReference type="EMBL" id="WYZ20958.1"/>
    </source>
</evidence>
<dbReference type="PROSITE" id="PS51257">
    <property type="entry name" value="PROKAR_LIPOPROTEIN"/>
    <property type="match status" value="1"/>
</dbReference>
<dbReference type="InterPro" id="IPR011990">
    <property type="entry name" value="TPR-like_helical_dom_sf"/>
</dbReference>
<feature type="signal peptide" evidence="1">
    <location>
        <begin position="1"/>
        <end position="21"/>
    </location>
</feature>
<accession>A0ABZ2UHW3</accession>
<dbReference type="Gene3D" id="1.25.40.10">
    <property type="entry name" value="Tetratricopeptide repeat domain"/>
    <property type="match status" value="1"/>
</dbReference>
<keyword evidence="1" id="KW-0732">Signal</keyword>
<evidence type="ECO:0000256" key="1">
    <source>
        <dbReference type="SAM" id="SignalP"/>
    </source>
</evidence>
<dbReference type="SUPFAM" id="SSF48452">
    <property type="entry name" value="TPR-like"/>
    <property type="match status" value="1"/>
</dbReference>
<proteinExistence type="predicted"/>
<dbReference type="RefSeq" id="WP_406844931.1">
    <property type="nucleotide sequence ID" value="NZ_CP150845.1"/>
</dbReference>